<evidence type="ECO:0000313" key="2">
    <source>
        <dbReference type="Proteomes" id="UP000006843"/>
    </source>
</evidence>
<organism evidence="1 2">
    <name type="scientific">Pseudoalteromonas translucida (strain TAC 125)</name>
    <dbReference type="NCBI Taxonomy" id="326442"/>
    <lineage>
        <taxon>Bacteria</taxon>
        <taxon>Pseudomonadati</taxon>
        <taxon>Pseudomonadota</taxon>
        <taxon>Gammaproteobacteria</taxon>
        <taxon>Alteromonadales</taxon>
        <taxon>Pseudoalteromonadaceae</taxon>
        <taxon>Pseudoalteromonas</taxon>
    </lineage>
</organism>
<sequence>MLTDIRIPFHLYDYCSTKFNHKKTLKPTLKGLIFNYLTHIYKTL</sequence>
<dbReference type="KEGG" id="pha:PSHAa1937"/>
<dbReference type="HOGENOM" id="CLU_3220854_0_0_6"/>
<proteinExistence type="predicted"/>
<evidence type="ECO:0000313" key="1">
    <source>
        <dbReference type="EMBL" id="CAI87001.1"/>
    </source>
</evidence>
<accession>Q3IIN8</accession>
<keyword evidence="2" id="KW-1185">Reference proteome</keyword>
<name>Q3IIN8_PSET1</name>
<dbReference type="STRING" id="326442.PSHAa1937"/>
<dbReference type="EMBL" id="CR954246">
    <property type="protein sequence ID" value="CAI87001.1"/>
    <property type="molecule type" value="Genomic_DNA"/>
</dbReference>
<dbReference type="Proteomes" id="UP000006843">
    <property type="component" value="Chromosome I"/>
</dbReference>
<reference evidence="1 2" key="1">
    <citation type="journal article" date="2005" name="Genome Res.">
        <title>Coping with cold: the genome of the versatile marine Antarctica bacterium Pseudoalteromonas haloplanktis TAC125.</title>
        <authorList>
            <person name="Medigue C."/>
            <person name="Krin E."/>
            <person name="Pascal G."/>
            <person name="Barbe V."/>
            <person name="Bernsel A."/>
            <person name="Bertin P."/>
            <person name="Cheung F."/>
            <person name="Cruveiller S."/>
            <person name="Damico S."/>
            <person name="Duilio A."/>
            <person name="Fang G."/>
            <person name="Feller G."/>
            <person name="Mangenot S."/>
            <person name="Marino G."/>
            <person name="Nilsson J."/>
            <person name="Parilli E."/>
            <person name="Rocha E."/>
            <person name="Rouy Z."/>
            <person name="Sekowska A."/>
            <person name="Tutino M.L."/>
            <person name="Vallenet D."/>
            <person name="von Heijne G."/>
            <person name="Danchin A."/>
        </authorList>
    </citation>
    <scope>NUCLEOTIDE SEQUENCE [LARGE SCALE GENOMIC DNA]</scope>
    <source>
        <strain evidence="2">TAC 125</strain>
    </source>
</reference>
<gene>
    <name evidence="1" type="ordered locus">PSHAa1937</name>
</gene>
<dbReference type="AlphaFoldDB" id="Q3IIN8"/>
<protein>
    <submittedName>
        <fullName evidence="1">Orphan protein</fullName>
    </submittedName>
</protein>